<reference evidence="4" key="1">
    <citation type="submission" date="2016-10" db="EMBL/GenBank/DDBJ databases">
        <authorList>
            <person name="Varghese N."/>
            <person name="Submissions S."/>
        </authorList>
    </citation>
    <scope>NUCLEOTIDE SEQUENCE [LARGE SCALE GENOMIC DNA]</scope>
    <source>
        <strain evidence="4">CGMCC 1.8946</strain>
    </source>
</reference>
<evidence type="ECO:0000256" key="1">
    <source>
        <dbReference type="ARBA" id="ARBA00006739"/>
    </source>
</evidence>
<dbReference type="InterPro" id="IPR001173">
    <property type="entry name" value="Glyco_trans_2-like"/>
</dbReference>
<gene>
    <name evidence="3" type="ORF">SAMN04487970_1008147</name>
</gene>
<name>A0A1G4QRD4_9BACL</name>
<protein>
    <submittedName>
        <fullName evidence="3">Glycosyltransferase involved in cell wall bisynthesis</fullName>
    </submittedName>
</protein>
<feature type="domain" description="Glycosyltransferase 2-like" evidence="2">
    <location>
        <begin position="149"/>
        <end position="303"/>
    </location>
</feature>
<sequence>MKKENGSALGLQLVFDIWERGINLSSDFIPLLTVHLFVSDKISKNKLKAPILRLKENHITVKMYGPDDPLVDAGPRKPRVYASIGDGWKPFTTLSSLPVQEKKRWLHFHSPDELESNKLFYCWLRGTDPLPENKTVPPTRFSSDTPLISVFTASYRSKERIQRPYQSLLNQTYPNWEWVIVDDSGDDEETYKNDLLPLKDPRVRRYRQDSRNGYIGALKRYAAGLCTGEILVEVDHDDELTPDCLKKIVRAFQQNPECGLVYGDCAEVYAENLHAHWYGWDCGFGYSAFYRVWLHEMNRWQNAHRHTTINGNTVRHLVGLPNHPRAWSRDCYHLVGGHRDELLVADDYDMLIRTFLCSKFAAVPDLLYIQYRNERGNNTTFLRNKQIQILVRELERVYHDRIHSRLTELGLPEHLPYNRIWETSVHDPARKTAHVIHEDTTRVSILFPIPYSHPETEHTQLRKTLQKGMESGFKNTEVIVVGRIPKEVEFFASQAPAGAIRWWPMEPDDSLETCIQYAKYCASCKEKVVVIP</sequence>
<comment type="similarity">
    <text evidence="1">Belongs to the glycosyltransferase 2 family.</text>
</comment>
<dbReference type="AlphaFoldDB" id="A0A1G4QRD4"/>
<dbReference type="Proteomes" id="UP000198601">
    <property type="component" value="Unassembled WGS sequence"/>
</dbReference>
<dbReference type="STRING" id="624147.SAMN04487970_1008147"/>
<evidence type="ECO:0000313" key="4">
    <source>
        <dbReference type="Proteomes" id="UP000198601"/>
    </source>
</evidence>
<accession>A0A1G4QRD4</accession>
<organism evidence="3 4">
    <name type="scientific">Paenibacillus tianmuensis</name>
    <dbReference type="NCBI Taxonomy" id="624147"/>
    <lineage>
        <taxon>Bacteria</taxon>
        <taxon>Bacillati</taxon>
        <taxon>Bacillota</taxon>
        <taxon>Bacilli</taxon>
        <taxon>Bacillales</taxon>
        <taxon>Paenibacillaceae</taxon>
        <taxon>Paenibacillus</taxon>
    </lineage>
</organism>
<dbReference type="EMBL" id="FMTT01000008">
    <property type="protein sequence ID" value="SCW47196.1"/>
    <property type="molecule type" value="Genomic_DNA"/>
</dbReference>
<dbReference type="SUPFAM" id="SSF53448">
    <property type="entry name" value="Nucleotide-diphospho-sugar transferases"/>
    <property type="match status" value="1"/>
</dbReference>
<keyword evidence="3" id="KW-0808">Transferase</keyword>
<proteinExistence type="inferred from homology"/>
<evidence type="ECO:0000313" key="3">
    <source>
        <dbReference type="EMBL" id="SCW47196.1"/>
    </source>
</evidence>
<dbReference type="InterPro" id="IPR029044">
    <property type="entry name" value="Nucleotide-diphossugar_trans"/>
</dbReference>
<dbReference type="Pfam" id="PF00535">
    <property type="entry name" value="Glycos_transf_2"/>
    <property type="match status" value="1"/>
</dbReference>
<dbReference type="GO" id="GO:0016740">
    <property type="term" value="F:transferase activity"/>
    <property type="evidence" value="ECO:0007669"/>
    <property type="project" value="UniProtKB-KW"/>
</dbReference>
<keyword evidence="4" id="KW-1185">Reference proteome</keyword>
<evidence type="ECO:0000259" key="2">
    <source>
        <dbReference type="Pfam" id="PF00535"/>
    </source>
</evidence>
<dbReference type="Gene3D" id="3.90.550.10">
    <property type="entry name" value="Spore Coat Polysaccharide Biosynthesis Protein SpsA, Chain A"/>
    <property type="match status" value="1"/>
</dbReference>
<dbReference type="PANTHER" id="PTHR22916">
    <property type="entry name" value="GLYCOSYLTRANSFERASE"/>
    <property type="match status" value="1"/>
</dbReference>